<gene>
    <name evidence="4" type="ORF">FYJ62_08040</name>
</gene>
<dbReference type="CDD" id="cd07067">
    <property type="entry name" value="HP_PGM_like"/>
    <property type="match status" value="1"/>
</dbReference>
<evidence type="ECO:0000256" key="1">
    <source>
        <dbReference type="ARBA" id="ARBA00022801"/>
    </source>
</evidence>
<dbReference type="SMART" id="SM00855">
    <property type="entry name" value="PGAM"/>
    <property type="match status" value="1"/>
</dbReference>
<proteinExistence type="predicted"/>
<evidence type="ECO:0000313" key="5">
    <source>
        <dbReference type="Proteomes" id="UP000438120"/>
    </source>
</evidence>
<keyword evidence="5" id="KW-1185">Reference proteome</keyword>
<sequence length="218" mass="24661">MKKIYMVRHGQTYLNKYRRLQGWSDAPLTESGIAEAHRIGQTFKKIPFDLVASSDLKRASDTRKIIVSENDNWQKVKMVETPDLREYFFGFFEAIYDTDGVHQAFGNDKYDRVVDAVADGVSWEEVGDIFHAADPQGDAEPGKVYVDRLRRGINWLANLDDSKNILLVCHACSIHCLATLLAKDGQKIPGRLPSHTEMTVLNVDDDGQVSLEEFGREV</sequence>
<dbReference type="InterPro" id="IPR013078">
    <property type="entry name" value="His_Pase_superF_clade-1"/>
</dbReference>
<dbReference type="RefSeq" id="WP_154549180.1">
    <property type="nucleotide sequence ID" value="NZ_VUMX01000023.1"/>
</dbReference>
<organism evidence="4 5">
    <name type="scientific">Lactobacillus porci</name>
    <dbReference type="NCBI Taxonomy" id="2012477"/>
    <lineage>
        <taxon>Bacteria</taxon>
        <taxon>Bacillati</taxon>
        <taxon>Bacillota</taxon>
        <taxon>Bacilli</taxon>
        <taxon>Lactobacillales</taxon>
        <taxon>Lactobacillaceae</taxon>
        <taxon>Lactobacillus</taxon>
    </lineage>
</organism>
<feature type="active site" description="Proton donor/acceptor" evidence="2">
    <location>
        <position position="86"/>
    </location>
</feature>
<dbReference type="EMBL" id="VUMX01000023">
    <property type="protein sequence ID" value="MST87574.1"/>
    <property type="molecule type" value="Genomic_DNA"/>
</dbReference>
<dbReference type="Gene3D" id="3.40.50.1240">
    <property type="entry name" value="Phosphoglycerate mutase-like"/>
    <property type="match status" value="1"/>
</dbReference>
<accession>A0A6A8MFH8</accession>
<dbReference type="GO" id="GO:0004331">
    <property type="term" value="F:fructose-2,6-bisphosphate 2-phosphatase activity"/>
    <property type="evidence" value="ECO:0007669"/>
    <property type="project" value="TreeGrafter"/>
</dbReference>
<feature type="binding site" evidence="3">
    <location>
        <position position="58"/>
    </location>
    <ligand>
        <name>substrate</name>
    </ligand>
</feature>
<name>A0A6A8MFH8_9LACO</name>
<dbReference type="PANTHER" id="PTHR46517:SF1">
    <property type="entry name" value="FRUCTOSE-2,6-BISPHOSPHATASE TIGAR"/>
    <property type="match status" value="1"/>
</dbReference>
<comment type="caution">
    <text evidence="4">The sequence shown here is derived from an EMBL/GenBank/DDBJ whole genome shotgun (WGS) entry which is preliminary data.</text>
</comment>
<protein>
    <submittedName>
        <fullName evidence="4">Histidine phosphatase family protein</fullName>
    </submittedName>
</protein>
<dbReference type="Proteomes" id="UP000438120">
    <property type="component" value="Unassembled WGS sequence"/>
</dbReference>
<dbReference type="Pfam" id="PF00300">
    <property type="entry name" value="His_Phos_1"/>
    <property type="match status" value="1"/>
</dbReference>
<evidence type="ECO:0000313" key="4">
    <source>
        <dbReference type="EMBL" id="MST87574.1"/>
    </source>
</evidence>
<feature type="active site" description="Tele-phosphohistidine intermediate" evidence="2">
    <location>
        <position position="9"/>
    </location>
</feature>
<dbReference type="GO" id="GO:0005829">
    <property type="term" value="C:cytosol"/>
    <property type="evidence" value="ECO:0007669"/>
    <property type="project" value="TreeGrafter"/>
</dbReference>
<dbReference type="AlphaFoldDB" id="A0A6A8MFH8"/>
<dbReference type="GO" id="GO:0043456">
    <property type="term" value="P:regulation of pentose-phosphate shunt"/>
    <property type="evidence" value="ECO:0007669"/>
    <property type="project" value="TreeGrafter"/>
</dbReference>
<dbReference type="GO" id="GO:0045820">
    <property type="term" value="P:negative regulation of glycolytic process"/>
    <property type="evidence" value="ECO:0007669"/>
    <property type="project" value="TreeGrafter"/>
</dbReference>
<dbReference type="PANTHER" id="PTHR46517">
    <property type="entry name" value="FRUCTOSE-2,6-BISPHOSPHATASE TIGAR"/>
    <property type="match status" value="1"/>
</dbReference>
<dbReference type="InterPro" id="IPR029033">
    <property type="entry name" value="His_PPase_superfam"/>
</dbReference>
<feature type="binding site" evidence="3">
    <location>
        <begin position="8"/>
        <end position="15"/>
    </location>
    <ligand>
        <name>substrate</name>
    </ligand>
</feature>
<dbReference type="SUPFAM" id="SSF53254">
    <property type="entry name" value="Phosphoglycerate mutase-like"/>
    <property type="match status" value="1"/>
</dbReference>
<evidence type="ECO:0000256" key="3">
    <source>
        <dbReference type="PIRSR" id="PIRSR613078-2"/>
    </source>
</evidence>
<keyword evidence="1" id="KW-0378">Hydrolase</keyword>
<dbReference type="InterPro" id="IPR051695">
    <property type="entry name" value="Phosphoglycerate_Mutase"/>
</dbReference>
<evidence type="ECO:0000256" key="2">
    <source>
        <dbReference type="PIRSR" id="PIRSR613078-1"/>
    </source>
</evidence>
<dbReference type="OrthoDB" id="4131070at2"/>
<reference evidence="4 5" key="1">
    <citation type="submission" date="2019-08" db="EMBL/GenBank/DDBJ databases">
        <title>In-depth cultivation of the pig gut microbiome towards novel bacterial diversity and tailored functional studies.</title>
        <authorList>
            <person name="Wylensek D."/>
            <person name="Hitch T.C.A."/>
            <person name="Clavel T."/>
        </authorList>
    </citation>
    <scope>NUCLEOTIDE SEQUENCE [LARGE SCALE GENOMIC DNA]</scope>
    <source>
        <strain evidence="4 5">Bifido-178-WT-2B</strain>
    </source>
</reference>